<feature type="active site" description="Charge relay system" evidence="8">
    <location>
        <position position="374"/>
    </location>
</feature>
<dbReference type="AlphaFoldDB" id="A0A3S4NJH9"/>
<sequence>MELGSSWSVFLLLLLASVCHCSIEFNYSTQSKSKEEENEGLCAILIRPLGYSCSEHTVETRDGYLLGVQRISHGTGGLRAIPGPPVFLQHGLFQGGDAWFANSKEESLGFILADYGFDVWVGNVRGTHWSYGHKSLSEKQKAFWDWSWQELAQYDLTDMITYVYSLTNSKVFLVGHSQGTIMALAALTQPITVDMVEAAALLCPISYLGHISSQLVLRAVSMHLDQMLLAMGLHQLNFRSDIGVHILDSLCDGHMDCGSLLSAITGKNCCFNDSRVEFYLQYEPHPSSTKNMNHLFQMIRKGDFAMYDYGLLGNLKRYGHLHPPSFDLAKIPKSLPLWMAYGGQDALADVTDVEHTIKELQAKPELLYLESYGHIDFILSVYAKNDVYDKLMEFFNSQRRSSSY</sequence>
<organism evidence="11 12">
    <name type="scientific">Cinnamomum micranthum f. kanehirae</name>
    <dbReference type="NCBI Taxonomy" id="337451"/>
    <lineage>
        <taxon>Eukaryota</taxon>
        <taxon>Viridiplantae</taxon>
        <taxon>Streptophyta</taxon>
        <taxon>Embryophyta</taxon>
        <taxon>Tracheophyta</taxon>
        <taxon>Spermatophyta</taxon>
        <taxon>Magnoliopsida</taxon>
        <taxon>Magnoliidae</taxon>
        <taxon>Laurales</taxon>
        <taxon>Lauraceae</taxon>
        <taxon>Cinnamomum</taxon>
    </lineage>
</organism>
<evidence type="ECO:0000313" key="12">
    <source>
        <dbReference type="Proteomes" id="UP000283530"/>
    </source>
</evidence>
<comment type="similarity">
    <text evidence="1 7">Belongs to the AB hydrolase superfamily. Lipase family.</text>
</comment>
<dbReference type="GO" id="GO:0016042">
    <property type="term" value="P:lipid catabolic process"/>
    <property type="evidence" value="ECO:0007669"/>
    <property type="project" value="UniProtKB-KW"/>
</dbReference>
<evidence type="ECO:0000256" key="1">
    <source>
        <dbReference type="ARBA" id="ARBA00010701"/>
    </source>
</evidence>
<evidence type="ECO:0000256" key="4">
    <source>
        <dbReference type="ARBA" id="ARBA00022963"/>
    </source>
</evidence>
<proteinExistence type="inferred from homology"/>
<keyword evidence="5" id="KW-0443">Lipid metabolism</keyword>
<dbReference type="EMBL" id="QPKB01000002">
    <property type="protein sequence ID" value="RWR78042.1"/>
    <property type="molecule type" value="Genomic_DNA"/>
</dbReference>
<dbReference type="InterPro" id="IPR025483">
    <property type="entry name" value="Lipase_euk"/>
</dbReference>
<keyword evidence="6" id="KW-0325">Glycoprotein</keyword>
<dbReference type="STRING" id="337451.A0A3S4NJH9"/>
<dbReference type="FunFam" id="3.40.50.1820:FF:000057">
    <property type="entry name" value="Lipase"/>
    <property type="match status" value="1"/>
</dbReference>
<dbReference type="InterPro" id="IPR006693">
    <property type="entry name" value="AB_hydrolase_lipase"/>
</dbReference>
<feature type="signal peptide" evidence="9">
    <location>
        <begin position="1"/>
        <end position="21"/>
    </location>
</feature>
<comment type="caution">
    <text evidence="11">The sequence shown here is derived from an EMBL/GenBank/DDBJ whole genome shotgun (WGS) entry which is preliminary data.</text>
</comment>
<dbReference type="GO" id="GO:0016788">
    <property type="term" value="F:hydrolase activity, acting on ester bonds"/>
    <property type="evidence" value="ECO:0007669"/>
    <property type="project" value="InterPro"/>
</dbReference>
<dbReference type="OrthoDB" id="9974421at2759"/>
<keyword evidence="3 7" id="KW-0378">Hydrolase</keyword>
<keyword evidence="12" id="KW-1185">Reference proteome</keyword>
<dbReference type="SUPFAM" id="SSF53474">
    <property type="entry name" value="alpha/beta-Hydrolases"/>
    <property type="match status" value="1"/>
</dbReference>
<reference evidence="11 12" key="1">
    <citation type="journal article" date="2019" name="Nat. Plants">
        <title>Stout camphor tree genome fills gaps in understanding of flowering plant genome evolution.</title>
        <authorList>
            <person name="Chaw S.M."/>
            <person name="Liu Y.C."/>
            <person name="Wu Y.W."/>
            <person name="Wang H.Y."/>
            <person name="Lin C.I."/>
            <person name="Wu C.S."/>
            <person name="Ke H.M."/>
            <person name="Chang L.Y."/>
            <person name="Hsu C.Y."/>
            <person name="Yang H.T."/>
            <person name="Sudianto E."/>
            <person name="Hsu M.H."/>
            <person name="Wu K.P."/>
            <person name="Wang L.N."/>
            <person name="Leebens-Mack J.H."/>
            <person name="Tsai I.J."/>
        </authorList>
    </citation>
    <scope>NUCLEOTIDE SEQUENCE [LARGE SCALE GENOMIC DNA]</scope>
    <source>
        <strain evidence="12">cv. Chaw 1501</strain>
        <tissue evidence="11">Young leaves</tissue>
    </source>
</reference>
<dbReference type="Gene3D" id="3.40.50.1820">
    <property type="entry name" value="alpha/beta hydrolase"/>
    <property type="match status" value="1"/>
</dbReference>
<evidence type="ECO:0000256" key="5">
    <source>
        <dbReference type="ARBA" id="ARBA00023098"/>
    </source>
</evidence>
<evidence type="ECO:0000256" key="2">
    <source>
        <dbReference type="ARBA" id="ARBA00022729"/>
    </source>
</evidence>
<evidence type="ECO:0000256" key="9">
    <source>
        <dbReference type="SAM" id="SignalP"/>
    </source>
</evidence>
<accession>A0A3S4NJH9</accession>
<dbReference type="Pfam" id="PF04083">
    <property type="entry name" value="Abhydro_lipase"/>
    <property type="match status" value="1"/>
</dbReference>
<evidence type="ECO:0000259" key="10">
    <source>
        <dbReference type="Pfam" id="PF04083"/>
    </source>
</evidence>
<dbReference type="InterPro" id="IPR029058">
    <property type="entry name" value="AB_hydrolase_fold"/>
</dbReference>
<keyword evidence="4 7" id="KW-0442">Lipid degradation</keyword>
<evidence type="ECO:0000256" key="6">
    <source>
        <dbReference type="ARBA" id="ARBA00023180"/>
    </source>
</evidence>
<feature type="domain" description="Partial AB-hydrolase lipase" evidence="10">
    <location>
        <begin position="45"/>
        <end position="102"/>
    </location>
</feature>
<feature type="active site" description="Charge relay system" evidence="8">
    <location>
        <position position="345"/>
    </location>
</feature>
<dbReference type="Proteomes" id="UP000283530">
    <property type="component" value="Unassembled WGS sequence"/>
</dbReference>
<name>A0A3S4NJH9_9MAGN</name>
<evidence type="ECO:0000313" key="11">
    <source>
        <dbReference type="EMBL" id="RWR78042.1"/>
    </source>
</evidence>
<protein>
    <recommendedName>
        <fullName evidence="7">Lipase</fullName>
    </recommendedName>
</protein>
<evidence type="ECO:0000256" key="7">
    <source>
        <dbReference type="PIRNR" id="PIRNR000862"/>
    </source>
</evidence>
<feature type="chain" id="PRO_5018564094" description="Lipase" evidence="9">
    <location>
        <begin position="22"/>
        <end position="404"/>
    </location>
</feature>
<evidence type="ECO:0000256" key="8">
    <source>
        <dbReference type="PIRSR" id="PIRSR000862-1"/>
    </source>
</evidence>
<evidence type="ECO:0000256" key="3">
    <source>
        <dbReference type="ARBA" id="ARBA00022801"/>
    </source>
</evidence>
<gene>
    <name evidence="11" type="ORF">CKAN_00654900</name>
</gene>
<keyword evidence="2 9" id="KW-0732">Signal</keyword>
<dbReference type="PIRSF" id="PIRSF000862">
    <property type="entry name" value="Steryl_ester_lip"/>
    <property type="match status" value="1"/>
</dbReference>
<dbReference type="PANTHER" id="PTHR11005">
    <property type="entry name" value="LYSOSOMAL ACID LIPASE-RELATED"/>
    <property type="match status" value="1"/>
</dbReference>
<feature type="active site" description="Nucleophile" evidence="8">
    <location>
        <position position="177"/>
    </location>
</feature>